<evidence type="ECO:0000313" key="2">
    <source>
        <dbReference type="EMBL" id="CAJ1405341.1"/>
    </source>
</evidence>
<dbReference type="PROSITE" id="PS51184">
    <property type="entry name" value="JMJC"/>
    <property type="match status" value="1"/>
</dbReference>
<dbReference type="Gene3D" id="2.60.120.650">
    <property type="entry name" value="Cupin"/>
    <property type="match status" value="1"/>
</dbReference>
<dbReference type="Proteomes" id="UP001178507">
    <property type="component" value="Unassembled WGS sequence"/>
</dbReference>
<gene>
    <name evidence="2" type="ORF">EVOR1521_LOCUS27578</name>
</gene>
<dbReference type="Pfam" id="PF13621">
    <property type="entry name" value="Cupin_8"/>
    <property type="match status" value="1"/>
</dbReference>
<evidence type="ECO:0000313" key="3">
    <source>
        <dbReference type="Proteomes" id="UP001178507"/>
    </source>
</evidence>
<dbReference type="PANTHER" id="PTHR12461:SF105">
    <property type="entry name" value="HYPOXIA-INDUCIBLE FACTOR 1-ALPHA INHIBITOR"/>
    <property type="match status" value="1"/>
</dbReference>
<dbReference type="AlphaFoldDB" id="A0AA36JGR2"/>
<comment type="caution">
    <text evidence="2">The sequence shown here is derived from an EMBL/GenBank/DDBJ whole genome shotgun (WGS) entry which is preliminary data.</text>
</comment>
<dbReference type="InterPro" id="IPR041667">
    <property type="entry name" value="Cupin_8"/>
</dbReference>
<dbReference type="InterPro" id="IPR003347">
    <property type="entry name" value="JmjC_dom"/>
</dbReference>
<reference evidence="2" key="1">
    <citation type="submission" date="2023-08" db="EMBL/GenBank/DDBJ databases">
        <authorList>
            <person name="Chen Y."/>
            <person name="Shah S."/>
            <person name="Dougan E. K."/>
            <person name="Thang M."/>
            <person name="Chan C."/>
        </authorList>
    </citation>
    <scope>NUCLEOTIDE SEQUENCE</scope>
</reference>
<dbReference type="SUPFAM" id="SSF51197">
    <property type="entry name" value="Clavaminate synthase-like"/>
    <property type="match status" value="1"/>
</dbReference>
<accession>A0AA36JGR2</accession>
<evidence type="ECO:0000259" key="1">
    <source>
        <dbReference type="PROSITE" id="PS51184"/>
    </source>
</evidence>
<feature type="domain" description="JmjC" evidence="1">
    <location>
        <begin position="129"/>
        <end position="295"/>
    </location>
</feature>
<organism evidence="2 3">
    <name type="scientific">Effrenium voratum</name>
    <dbReference type="NCBI Taxonomy" id="2562239"/>
    <lineage>
        <taxon>Eukaryota</taxon>
        <taxon>Sar</taxon>
        <taxon>Alveolata</taxon>
        <taxon>Dinophyceae</taxon>
        <taxon>Suessiales</taxon>
        <taxon>Symbiodiniaceae</taxon>
        <taxon>Effrenium</taxon>
    </lineage>
</organism>
<keyword evidence="3" id="KW-1185">Reference proteome</keyword>
<protein>
    <recommendedName>
        <fullName evidence="1">JmjC domain-containing protein</fullName>
    </recommendedName>
</protein>
<proteinExistence type="predicted"/>
<dbReference type="PANTHER" id="PTHR12461">
    <property type="entry name" value="HYPOXIA-INDUCIBLE FACTOR 1 ALPHA INHIBITOR-RELATED"/>
    <property type="match status" value="1"/>
</dbReference>
<dbReference type="EMBL" id="CAUJNA010003580">
    <property type="protein sequence ID" value="CAJ1405341.1"/>
    <property type="molecule type" value="Genomic_DNA"/>
</dbReference>
<sequence>MQYVASCVQRWPPVRSVDGSKLLSFEDFKTLASDEPLHIRNAAFARNSRFSLETLAEELQDVCLPQTSMSAKQGARSGSGCTLLVADQGTECVMGAKPKAWDPQGCSFGALARKLGGNLYLTTRSGKAAVVRDGDGLRYDAPEDAECQDVLVRSFVPRVPVPLFLPEEPCQVAFWLGSAGNNFGLHSDLFCEQFLAQHQGAKEVLLLLPEDAAEVQPFPFLQSPLWYKSSARTVASLKLSLPGLRAVLQPGDVLFIPLWWWHEVRTVHGPSVSSTFRFHTEDAERFAKVMNAFYQFHKNAKEPLGGQSGVAQRFVIVFVIVL</sequence>
<name>A0AA36JGR2_9DINO</name>